<gene>
    <name evidence="3" type="ORF">G5B91_16420</name>
    <name evidence="2" type="ORF">I5I61_18060</name>
</gene>
<evidence type="ECO:0000313" key="4">
    <source>
        <dbReference type="Proteomes" id="UP000501063"/>
    </source>
</evidence>
<accession>A0A6G6IY85</accession>
<protein>
    <submittedName>
        <fullName evidence="3">DUF2934 domain-containing protein</fullName>
    </submittedName>
</protein>
<proteinExistence type="predicted"/>
<organism evidence="3 4">
    <name type="scientific">Pseudomonas nitroreducens</name>
    <dbReference type="NCBI Taxonomy" id="46680"/>
    <lineage>
        <taxon>Bacteria</taxon>
        <taxon>Pseudomonadati</taxon>
        <taxon>Pseudomonadota</taxon>
        <taxon>Gammaproteobacteria</taxon>
        <taxon>Pseudomonadales</taxon>
        <taxon>Pseudomonadaceae</taxon>
        <taxon>Pseudomonas</taxon>
    </lineage>
</organism>
<dbReference type="EMBL" id="CP049140">
    <property type="protein sequence ID" value="QIE87770.1"/>
    <property type="molecule type" value="Genomic_DNA"/>
</dbReference>
<evidence type="ECO:0000313" key="5">
    <source>
        <dbReference type="Proteomes" id="UP000608450"/>
    </source>
</evidence>
<feature type="compositionally biased region" description="Low complexity" evidence="1">
    <location>
        <begin position="103"/>
        <end position="116"/>
    </location>
</feature>
<keyword evidence="5" id="KW-1185">Reference proteome</keyword>
<dbReference type="InterPro" id="IPR021327">
    <property type="entry name" value="DUF2934"/>
</dbReference>
<dbReference type="Proteomes" id="UP000501063">
    <property type="component" value="Chromosome"/>
</dbReference>
<feature type="region of interest" description="Disordered" evidence="1">
    <location>
        <begin position="39"/>
        <end position="150"/>
    </location>
</feature>
<reference evidence="3 4" key="1">
    <citation type="submission" date="2020-02" db="EMBL/GenBank/DDBJ databases">
        <title>Integrative conjugative elements (ICEs) and plasmids drive adaptation of Pseudomonas nitroreducens strain HBP1 to wastewater environment.</title>
        <authorList>
            <person name="Sentchilo V."/>
            <person name="Carraro N."/>
            <person name="Bertelli C."/>
            <person name="van der Meer J.R."/>
        </authorList>
    </citation>
    <scope>NUCLEOTIDE SEQUENCE [LARGE SCALE GENOMIC DNA]</scope>
    <source>
        <strain evidence="3 4">HBP1</strain>
    </source>
</reference>
<dbReference type="KEGG" id="pnt:G5B91_16420"/>
<dbReference type="RefSeq" id="WP_024762561.1">
    <property type="nucleotide sequence ID" value="NZ_CP049140.1"/>
</dbReference>
<dbReference type="EMBL" id="JADTFC010000047">
    <property type="protein sequence ID" value="MBG6289360.1"/>
    <property type="molecule type" value="Genomic_DNA"/>
</dbReference>
<feature type="compositionally biased region" description="Low complexity" evidence="1">
    <location>
        <begin position="126"/>
        <end position="137"/>
    </location>
</feature>
<evidence type="ECO:0000313" key="3">
    <source>
        <dbReference type="EMBL" id="QIE87770.1"/>
    </source>
</evidence>
<dbReference type="AlphaFoldDB" id="A0A6G6IY85"/>
<dbReference type="Pfam" id="PF11154">
    <property type="entry name" value="DUF2934"/>
    <property type="match status" value="1"/>
</dbReference>
<evidence type="ECO:0000256" key="1">
    <source>
        <dbReference type="SAM" id="MobiDB-lite"/>
    </source>
</evidence>
<sequence>MKIDERRVRELAYQIWESEGRPDGQHERHWRMALSLAAAEAGEAVPENEEPVQPRFEGEQEPEKPAILQEPPRRKGRLPKATPETPDAPQTSSEAVAPPPPAERNSPPKARPARSAPTDKQRKSKPSAAAKATSKPSGVRPPTSKPSPSD</sequence>
<dbReference type="Proteomes" id="UP000608450">
    <property type="component" value="Unassembled WGS sequence"/>
</dbReference>
<name>A0A6G6IY85_PSENT</name>
<evidence type="ECO:0000313" key="2">
    <source>
        <dbReference type="EMBL" id="MBG6289360.1"/>
    </source>
</evidence>
<reference evidence="2 5" key="2">
    <citation type="submission" date="2020-11" db="EMBL/GenBank/DDBJ databases">
        <title>Enhanced detection system for hospital associated transmission using whole genome sequencing surveillance.</title>
        <authorList>
            <person name="Harrison L.H."/>
            <person name="Van Tyne D."/>
            <person name="Marsh J.W."/>
            <person name="Griffith M.P."/>
            <person name="Snyder D.J."/>
            <person name="Cooper V.S."/>
            <person name="Mustapha M."/>
        </authorList>
    </citation>
    <scope>NUCLEOTIDE SEQUENCE [LARGE SCALE GENOMIC DNA]</scope>
    <source>
        <strain evidence="2 5">PSA00705</strain>
    </source>
</reference>